<keyword evidence="3" id="KW-0732">Signal</keyword>
<dbReference type="PANTHER" id="PTHR12815:SF47">
    <property type="entry name" value="TRANSLOCATION AND ASSEMBLY MODULE SUBUNIT TAMA"/>
    <property type="match status" value="1"/>
</dbReference>
<dbReference type="InterPro" id="IPR000184">
    <property type="entry name" value="Bac_surfAg_D15"/>
</dbReference>
<dbReference type="AlphaFoldDB" id="A0A9D1VSH8"/>
<evidence type="ECO:0000256" key="5">
    <source>
        <dbReference type="ARBA" id="ARBA00023237"/>
    </source>
</evidence>
<evidence type="ECO:0000256" key="4">
    <source>
        <dbReference type="ARBA" id="ARBA00023136"/>
    </source>
</evidence>
<dbReference type="GO" id="GO:0019867">
    <property type="term" value="C:outer membrane"/>
    <property type="evidence" value="ECO:0007669"/>
    <property type="project" value="InterPro"/>
</dbReference>
<organism evidence="7 8">
    <name type="scientific">Candidatus Barnesiella excrementipullorum</name>
    <dbReference type="NCBI Taxonomy" id="2838479"/>
    <lineage>
        <taxon>Bacteria</taxon>
        <taxon>Pseudomonadati</taxon>
        <taxon>Bacteroidota</taxon>
        <taxon>Bacteroidia</taxon>
        <taxon>Bacteroidales</taxon>
        <taxon>Barnesiellaceae</taxon>
        <taxon>Barnesiella</taxon>
    </lineage>
</organism>
<evidence type="ECO:0000313" key="7">
    <source>
        <dbReference type="EMBL" id="HIX45978.1"/>
    </source>
</evidence>
<sequence>MGISLRHTFGLPVALLSLLLLLSLTGCSPTKHVPQGEYLLDKVKIVTDSKEVKPETLKPYLRQEPNFRILGVARLQLAIYNLSGADTSKWINRWLRKIGTPPVIYDDNATQASCQQLSKALSNAGYMHAEVEADTTIKKRGIKVTYRITTNEPFYIDTIGYRIPHATIDSIVRSQPSLLKKGMLLDRSQLDKERERITTQLRQNGYYTFGKDLITFNADTSATTRAVSLTMQLRPMPSLEQNMPPSYDNYYTYMIRNVYVITDYTLSNIDLRRVDCSNAEEYNGIHIIYGADRYLTPSAITDNCRIRPGRLYSSRAVDRTYASFGRLTYLKNVNIRFLLLDESEAHHALDCYIFLTPRKTQNIGVELEGTNSEGDLGVAASLTYQHRNIFKGSETFTAEVRGAYESISGSLEGIINDHYTELGGRLGLKFPKFMFPFIPHKISRRLLATTDFDLSINFQQRPEYTRVIAGAAWRYNWTTRRERHQFDLLDINYVYLPQYMDGFLETIAPTNPLLRYSYEDHFIMRIGYTFYTSNIPETTFRKKNTLNRIYTLRTSVETSGNLLYAISNLARAPYDNGYKIFGIRYSQYVKGDMDYSYLYTIDERNSWAFHAGFGIGFPYGNSSVIPFEKRFYSGGANSVRGWSVRSLGPGSYNGQNNVSNFIYQCGDIRLDLSLEYRAKLFWKLEMATFIDAGNIWTIKEYETQPGGAFRFDSFYKQIALAWGLGLRLNFDYVIVRCDLGMKIYNPAEDALHWAITDPDLGRDLAFHITIGYPF</sequence>
<evidence type="ECO:0000256" key="2">
    <source>
        <dbReference type="ARBA" id="ARBA00022692"/>
    </source>
</evidence>
<dbReference type="Proteomes" id="UP000824246">
    <property type="component" value="Unassembled WGS sequence"/>
</dbReference>
<evidence type="ECO:0000259" key="6">
    <source>
        <dbReference type="Pfam" id="PF01103"/>
    </source>
</evidence>
<evidence type="ECO:0000256" key="1">
    <source>
        <dbReference type="ARBA" id="ARBA00004370"/>
    </source>
</evidence>
<dbReference type="Pfam" id="PF01103">
    <property type="entry name" value="Omp85"/>
    <property type="match status" value="1"/>
</dbReference>
<dbReference type="Gene3D" id="2.40.160.50">
    <property type="entry name" value="membrane protein fhac: a member of the omp85/tpsb transporter family"/>
    <property type="match status" value="1"/>
</dbReference>
<comment type="caution">
    <text evidence="7">The sequence shown here is derived from an EMBL/GenBank/DDBJ whole genome shotgun (WGS) entry which is preliminary data.</text>
</comment>
<dbReference type="PROSITE" id="PS51257">
    <property type="entry name" value="PROKAR_LIPOPROTEIN"/>
    <property type="match status" value="1"/>
</dbReference>
<evidence type="ECO:0000313" key="8">
    <source>
        <dbReference type="Proteomes" id="UP000824246"/>
    </source>
</evidence>
<feature type="domain" description="Bacterial surface antigen (D15)" evidence="6">
    <location>
        <begin position="586"/>
        <end position="772"/>
    </location>
</feature>
<proteinExistence type="predicted"/>
<name>A0A9D1VSH8_9BACT</name>
<dbReference type="PANTHER" id="PTHR12815">
    <property type="entry name" value="SORTING AND ASSEMBLY MACHINERY SAMM50 PROTEIN FAMILY MEMBER"/>
    <property type="match status" value="1"/>
</dbReference>
<reference evidence="7" key="1">
    <citation type="journal article" date="2021" name="PeerJ">
        <title>Extensive microbial diversity within the chicken gut microbiome revealed by metagenomics and culture.</title>
        <authorList>
            <person name="Gilroy R."/>
            <person name="Ravi A."/>
            <person name="Getino M."/>
            <person name="Pursley I."/>
            <person name="Horton D.L."/>
            <person name="Alikhan N.F."/>
            <person name="Baker D."/>
            <person name="Gharbi K."/>
            <person name="Hall N."/>
            <person name="Watson M."/>
            <person name="Adriaenssens E.M."/>
            <person name="Foster-Nyarko E."/>
            <person name="Jarju S."/>
            <person name="Secka A."/>
            <person name="Antonio M."/>
            <person name="Oren A."/>
            <person name="Chaudhuri R.R."/>
            <person name="La Ragione R."/>
            <person name="Hildebrand F."/>
            <person name="Pallen M.J."/>
        </authorList>
    </citation>
    <scope>NUCLEOTIDE SEQUENCE</scope>
    <source>
        <strain evidence="7">ChiHjej12B11-16260</strain>
    </source>
</reference>
<dbReference type="InterPro" id="IPR039910">
    <property type="entry name" value="D15-like"/>
</dbReference>
<keyword evidence="2" id="KW-0812">Transmembrane</keyword>
<protein>
    <submittedName>
        <fullName evidence="7">BamA/TamA family outer membrane protein</fullName>
    </submittedName>
</protein>
<reference evidence="7" key="2">
    <citation type="submission" date="2021-04" db="EMBL/GenBank/DDBJ databases">
        <authorList>
            <person name="Gilroy R."/>
        </authorList>
    </citation>
    <scope>NUCLEOTIDE SEQUENCE</scope>
    <source>
        <strain evidence="7">ChiHjej12B11-16260</strain>
    </source>
</reference>
<gene>
    <name evidence="7" type="ORF">H9982_07130</name>
</gene>
<evidence type="ECO:0000256" key="3">
    <source>
        <dbReference type="ARBA" id="ARBA00022729"/>
    </source>
</evidence>
<accession>A0A9D1VSH8</accession>
<keyword evidence="4" id="KW-0472">Membrane</keyword>
<keyword evidence="5" id="KW-0998">Cell outer membrane</keyword>
<dbReference type="EMBL" id="DXFB01000185">
    <property type="protein sequence ID" value="HIX45978.1"/>
    <property type="molecule type" value="Genomic_DNA"/>
</dbReference>
<comment type="subcellular location">
    <subcellularLocation>
        <location evidence="1">Membrane</location>
    </subcellularLocation>
</comment>